<accession>A0A1R1YJG3</accession>
<dbReference type="EMBL" id="LSSM01001204">
    <property type="protein sequence ID" value="OMJ27051.1"/>
    <property type="molecule type" value="Genomic_DNA"/>
</dbReference>
<sequence>MKAETNLPLQQSISKSRVSLAHDISSGNISPISLYTVALGSERSSSPAPFPSIPPLTPTGPTRPPFNNYARPHLSANKSLNFYAYSH</sequence>
<evidence type="ECO:0000256" key="1">
    <source>
        <dbReference type="SAM" id="MobiDB-lite"/>
    </source>
</evidence>
<dbReference type="AlphaFoldDB" id="A0A1R1YJG3"/>
<feature type="compositionally biased region" description="Pro residues" evidence="1">
    <location>
        <begin position="48"/>
        <end position="64"/>
    </location>
</feature>
<protein>
    <submittedName>
        <fullName evidence="2">Uncharacterized protein</fullName>
    </submittedName>
</protein>
<keyword evidence="3" id="KW-1185">Reference proteome</keyword>
<gene>
    <name evidence="2" type="ORF">AYI69_g3527</name>
</gene>
<name>A0A1R1YJG3_9FUNG</name>
<evidence type="ECO:0000313" key="2">
    <source>
        <dbReference type="EMBL" id="OMJ27051.1"/>
    </source>
</evidence>
<feature type="region of interest" description="Disordered" evidence="1">
    <location>
        <begin position="42"/>
        <end position="72"/>
    </location>
</feature>
<reference evidence="3" key="1">
    <citation type="submission" date="2017-01" db="EMBL/GenBank/DDBJ databases">
        <authorList>
            <person name="Wang Y."/>
            <person name="White M."/>
            <person name="Kvist S."/>
            <person name="Moncalvo J.-M."/>
        </authorList>
    </citation>
    <scope>NUCLEOTIDE SEQUENCE [LARGE SCALE GENOMIC DNA]</scope>
    <source>
        <strain evidence="3">ID-206-W2</strain>
    </source>
</reference>
<organism evidence="2 3">
    <name type="scientific">Smittium culicis</name>
    <dbReference type="NCBI Taxonomy" id="133412"/>
    <lineage>
        <taxon>Eukaryota</taxon>
        <taxon>Fungi</taxon>
        <taxon>Fungi incertae sedis</taxon>
        <taxon>Zoopagomycota</taxon>
        <taxon>Kickxellomycotina</taxon>
        <taxon>Harpellomycetes</taxon>
        <taxon>Harpellales</taxon>
        <taxon>Legeriomycetaceae</taxon>
        <taxon>Smittium</taxon>
    </lineage>
</organism>
<proteinExistence type="predicted"/>
<dbReference type="Proteomes" id="UP000187429">
    <property type="component" value="Unassembled WGS sequence"/>
</dbReference>
<evidence type="ECO:0000313" key="3">
    <source>
        <dbReference type="Proteomes" id="UP000187429"/>
    </source>
</evidence>
<comment type="caution">
    <text evidence="2">The sequence shown here is derived from an EMBL/GenBank/DDBJ whole genome shotgun (WGS) entry which is preliminary data.</text>
</comment>